<name>A0A7J6RN47_PEROL</name>
<dbReference type="AlphaFoldDB" id="A0A7J6RN47"/>
<proteinExistence type="predicted"/>
<accession>A0A7J6RN47</accession>
<organism evidence="1 2">
    <name type="scientific">Perkinsus olseni</name>
    <name type="common">Perkinsus atlanticus</name>
    <dbReference type="NCBI Taxonomy" id="32597"/>
    <lineage>
        <taxon>Eukaryota</taxon>
        <taxon>Sar</taxon>
        <taxon>Alveolata</taxon>
        <taxon>Perkinsozoa</taxon>
        <taxon>Perkinsea</taxon>
        <taxon>Perkinsida</taxon>
        <taxon>Perkinsidae</taxon>
        <taxon>Perkinsus</taxon>
    </lineage>
</organism>
<keyword evidence="2" id="KW-1185">Reference proteome</keyword>
<evidence type="ECO:0000313" key="1">
    <source>
        <dbReference type="EMBL" id="KAF4721692.1"/>
    </source>
</evidence>
<dbReference type="Proteomes" id="UP000553632">
    <property type="component" value="Unassembled WGS sequence"/>
</dbReference>
<feature type="non-terminal residue" evidence="1">
    <location>
        <position position="1"/>
    </location>
</feature>
<protein>
    <submittedName>
        <fullName evidence="1">Uncharacterized protein</fullName>
    </submittedName>
</protein>
<dbReference type="EMBL" id="JABANO010024566">
    <property type="protein sequence ID" value="KAF4721692.1"/>
    <property type="molecule type" value="Genomic_DNA"/>
</dbReference>
<reference evidence="1 2" key="1">
    <citation type="submission" date="2020-04" db="EMBL/GenBank/DDBJ databases">
        <title>Perkinsus olseni comparative genomics.</title>
        <authorList>
            <person name="Bogema D.R."/>
        </authorList>
    </citation>
    <scope>NUCLEOTIDE SEQUENCE [LARGE SCALE GENOMIC DNA]</scope>
    <source>
        <strain evidence="1 2">ATCC PRA-207</strain>
    </source>
</reference>
<gene>
    <name evidence="1" type="ORF">FOZ63_015930</name>
</gene>
<comment type="caution">
    <text evidence="1">The sequence shown here is derived from an EMBL/GenBank/DDBJ whole genome shotgun (WGS) entry which is preliminary data.</text>
</comment>
<sequence length="73" mass="8258">GLEHPCHHGTPILSSATPRCLVLQTDSSGSDSWIWSPRQARYHSNRRELLSLFRGVARAARILQQLQSTQYQS</sequence>
<feature type="non-terminal residue" evidence="1">
    <location>
        <position position="73"/>
    </location>
</feature>
<evidence type="ECO:0000313" key="2">
    <source>
        <dbReference type="Proteomes" id="UP000553632"/>
    </source>
</evidence>